<evidence type="ECO:0000313" key="3">
    <source>
        <dbReference type="EMBL" id="MBK9717298.1"/>
    </source>
</evidence>
<sequence>MKKLLVLSSMILLIFTTFSYKEQKATKEIKEGTITNLYDAFGNQESLTKDFGFSCITKYHGTTILFDAGSNADIFQKNTNQLGIDLAKVDIVIISHGHFDHLNGIDYLLKVNPNVKIYFPYDIFWGAPVPFDATGQDPKVKDSLPVHMQYFNGGDTKFSINQSGRFWKANIEFIKTSKEILPGLNIIATNSPFMGYFSCYPGKSFVEGQFDHKIDACKNTNLPELSLSMKTEKGEVLIVGCSHTGVEQIIRQTKTITMNPIELVYGGFHMIPFDRSKTIELVKIIKDELQVHRVAPAHCTGHLAFKLLMDTYKNNYVFSGLGETIVYQ</sequence>
<keyword evidence="1" id="KW-0732">Signal</keyword>
<dbReference type="InterPro" id="IPR036866">
    <property type="entry name" value="RibonucZ/Hydroxyglut_hydro"/>
</dbReference>
<dbReference type="AlphaFoldDB" id="A0A9D7XH36"/>
<gene>
    <name evidence="3" type="ORF">IPO85_07270</name>
</gene>
<dbReference type="GO" id="GO:0016740">
    <property type="term" value="F:transferase activity"/>
    <property type="evidence" value="ECO:0007669"/>
    <property type="project" value="TreeGrafter"/>
</dbReference>
<dbReference type="Pfam" id="PF00753">
    <property type="entry name" value="Lactamase_B"/>
    <property type="match status" value="1"/>
</dbReference>
<dbReference type="CDD" id="cd07713">
    <property type="entry name" value="DHPS-like_MBL-fold"/>
    <property type="match status" value="1"/>
</dbReference>
<feature type="chain" id="PRO_5039636649" evidence="1">
    <location>
        <begin position="22"/>
        <end position="328"/>
    </location>
</feature>
<dbReference type="InterPro" id="IPR052926">
    <property type="entry name" value="Metallo-beta-lactamase_dom"/>
</dbReference>
<protein>
    <submittedName>
        <fullName evidence="3">MBL fold metallo-hydrolase</fullName>
    </submittedName>
</protein>
<comment type="caution">
    <text evidence="3">The sequence shown here is derived from an EMBL/GenBank/DDBJ whole genome shotgun (WGS) entry which is preliminary data.</text>
</comment>
<proteinExistence type="predicted"/>
<evidence type="ECO:0000259" key="2">
    <source>
        <dbReference type="Pfam" id="PF00753"/>
    </source>
</evidence>
<dbReference type="EMBL" id="JADKFW010000004">
    <property type="protein sequence ID" value="MBK9717298.1"/>
    <property type="molecule type" value="Genomic_DNA"/>
</dbReference>
<dbReference type="InterPro" id="IPR041712">
    <property type="entry name" value="DHPS-like_MBL-fold"/>
</dbReference>
<accession>A0A9D7XH36</accession>
<evidence type="ECO:0000256" key="1">
    <source>
        <dbReference type="SAM" id="SignalP"/>
    </source>
</evidence>
<feature type="domain" description="Metallo-beta-lactamase" evidence="2">
    <location>
        <begin position="60"/>
        <end position="131"/>
    </location>
</feature>
<dbReference type="SUPFAM" id="SSF56281">
    <property type="entry name" value="Metallo-hydrolase/oxidoreductase"/>
    <property type="match status" value="1"/>
</dbReference>
<dbReference type="Gene3D" id="3.60.15.10">
    <property type="entry name" value="Ribonuclease Z/Hydroxyacylglutathione hydrolase-like"/>
    <property type="match status" value="1"/>
</dbReference>
<dbReference type="Proteomes" id="UP000808349">
    <property type="component" value="Unassembled WGS sequence"/>
</dbReference>
<feature type="signal peptide" evidence="1">
    <location>
        <begin position="1"/>
        <end position="21"/>
    </location>
</feature>
<dbReference type="PANTHER" id="PTHR13754">
    <property type="entry name" value="METALLO-BETA-LACTAMASE SUPERFAMILY PROTEIN"/>
    <property type="match status" value="1"/>
</dbReference>
<organism evidence="3 4">
    <name type="scientific">Candidatus Defluviibacterium haderslevense</name>
    <dbReference type="NCBI Taxonomy" id="2981993"/>
    <lineage>
        <taxon>Bacteria</taxon>
        <taxon>Pseudomonadati</taxon>
        <taxon>Bacteroidota</taxon>
        <taxon>Saprospiria</taxon>
        <taxon>Saprospirales</taxon>
        <taxon>Saprospiraceae</taxon>
        <taxon>Candidatus Defluviibacterium</taxon>
    </lineage>
</organism>
<name>A0A9D7XH36_9BACT</name>
<reference evidence="3 4" key="1">
    <citation type="submission" date="2020-10" db="EMBL/GenBank/DDBJ databases">
        <title>Connecting structure to function with the recovery of over 1000 high-quality activated sludge metagenome-assembled genomes encoding full-length rRNA genes using long-read sequencing.</title>
        <authorList>
            <person name="Singleton C.M."/>
            <person name="Petriglieri F."/>
            <person name="Kristensen J.M."/>
            <person name="Kirkegaard R.H."/>
            <person name="Michaelsen T.Y."/>
            <person name="Andersen M.H."/>
            <person name="Karst S.M."/>
            <person name="Dueholm M.S."/>
            <person name="Nielsen P.H."/>
            <person name="Albertsen M."/>
        </authorList>
    </citation>
    <scope>NUCLEOTIDE SEQUENCE [LARGE SCALE GENOMIC DNA]</scope>
    <source>
        <strain evidence="3">Ribe_18-Q3-R11-54_BAT3C.373</strain>
    </source>
</reference>
<dbReference type="InterPro" id="IPR001279">
    <property type="entry name" value="Metallo-B-lactamas"/>
</dbReference>
<dbReference type="PANTHER" id="PTHR13754:SF13">
    <property type="entry name" value="METALLO-BETA-LACTAMASE SUPERFAMILY PROTEIN (AFU_ORTHOLOGUE AFUA_3G07630)"/>
    <property type="match status" value="1"/>
</dbReference>
<evidence type="ECO:0000313" key="4">
    <source>
        <dbReference type="Proteomes" id="UP000808349"/>
    </source>
</evidence>